<evidence type="ECO:0000256" key="1">
    <source>
        <dbReference type="SAM" id="MobiDB-lite"/>
    </source>
</evidence>
<proteinExistence type="predicted"/>
<feature type="region of interest" description="Disordered" evidence="1">
    <location>
        <begin position="270"/>
        <end position="316"/>
    </location>
</feature>
<feature type="region of interest" description="Disordered" evidence="1">
    <location>
        <begin position="87"/>
        <end position="156"/>
    </location>
</feature>
<reference evidence="2 3" key="1">
    <citation type="submission" date="2018-10" db="EMBL/GenBank/DDBJ databases">
        <title>Genome assembly for a Yunnan-Guizhou Plateau 3E fish, Anabarilius grahami (Regan), and its evolutionary and genetic applications.</title>
        <authorList>
            <person name="Jiang W."/>
        </authorList>
    </citation>
    <scope>NUCLEOTIDE SEQUENCE [LARGE SCALE GENOMIC DNA]</scope>
    <source>
        <strain evidence="2">AG-KIZ</strain>
        <tissue evidence="2">Muscle</tissue>
    </source>
</reference>
<protein>
    <submittedName>
        <fullName evidence="2">Uncharacterized protein</fullName>
    </submittedName>
</protein>
<comment type="caution">
    <text evidence="2">The sequence shown here is derived from an EMBL/GenBank/DDBJ whole genome shotgun (WGS) entry which is preliminary data.</text>
</comment>
<dbReference type="EMBL" id="RJVU01055202">
    <property type="protein sequence ID" value="ROK87094.1"/>
    <property type="molecule type" value="Genomic_DNA"/>
</dbReference>
<dbReference type="OrthoDB" id="8964191at2759"/>
<sequence length="376" mass="40015">MDFPAVALLCLEQRDCSLESHTRDFLELVCLTHYPDSLLCVFYISGLSEQSRARLPGSGPCEDFAELVKWVLVNNMSSFTVCSAEDELTSPAPTPAPPETSLPPPVSEPTEMLHEPTADRGGMPATMDKSGLRTRSDGNIAAEPTPSQGSDQVREPATSIVDEGVLVELEGGEESPTHNSTTVDKTCFISGKYYEDLKDIFDEDLTDFCGEVFSSSPVSPGSPEFPPCLSLPPPQSASFSAPSPLMSFSPSSSPTCHVVPPSVFRPSPTFCTEDPLSPPPASVPPAPSQPRDTSDLPWLLPPSAPPESNGHTASPGSLVYPAPPWSAVDLPAPSTPSGSAFPPALPLSHQLSFCPLVFCLHLGRSLPWLLLGLLDH</sequence>
<dbReference type="Proteomes" id="UP000281406">
    <property type="component" value="Unassembled WGS sequence"/>
</dbReference>
<organism evidence="2 3">
    <name type="scientific">Anabarilius grahami</name>
    <name type="common">Kanglang fish</name>
    <name type="synonym">Barilius grahami</name>
    <dbReference type="NCBI Taxonomy" id="495550"/>
    <lineage>
        <taxon>Eukaryota</taxon>
        <taxon>Metazoa</taxon>
        <taxon>Chordata</taxon>
        <taxon>Craniata</taxon>
        <taxon>Vertebrata</taxon>
        <taxon>Euteleostomi</taxon>
        <taxon>Actinopterygii</taxon>
        <taxon>Neopterygii</taxon>
        <taxon>Teleostei</taxon>
        <taxon>Ostariophysi</taxon>
        <taxon>Cypriniformes</taxon>
        <taxon>Xenocyprididae</taxon>
        <taxon>Xenocypridinae</taxon>
        <taxon>Xenocypridinae incertae sedis</taxon>
        <taxon>Anabarilius</taxon>
    </lineage>
</organism>
<feature type="compositionally biased region" description="Pro residues" evidence="1">
    <location>
        <begin position="276"/>
        <end position="288"/>
    </location>
</feature>
<evidence type="ECO:0000313" key="3">
    <source>
        <dbReference type="Proteomes" id="UP000281406"/>
    </source>
</evidence>
<gene>
    <name evidence="2" type="ORF">DPX16_10234</name>
</gene>
<feature type="compositionally biased region" description="Pro residues" evidence="1">
    <location>
        <begin position="92"/>
        <end position="107"/>
    </location>
</feature>
<evidence type="ECO:0000313" key="2">
    <source>
        <dbReference type="EMBL" id="ROK87094.1"/>
    </source>
</evidence>
<keyword evidence="3" id="KW-1185">Reference proteome</keyword>
<accession>A0A3N0Y0H7</accession>
<dbReference type="AlphaFoldDB" id="A0A3N0Y0H7"/>
<name>A0A3N0Y0H7_ANAGA</name>